<keyword evidence="1" id="KW-1133">Transmembrane helix</keyword>
<proteinExistence type="predicted"/>
<dbReference type="OrthoDB" id="74980at2759"/>
<accession>A0A1V9Z541</accession>
<protein>
    <submittedName>
        <fullName evidence="2">Uncharacterized protein</fullName>
    </submittedName>
</protein>
<keyword evidence="1" id="KW-0472">Membrane</keyword>
<dbReference type="AlphaFoldDB" id="A0A1V9Z541"/>
<feature type="transmembrane region" description="Helical" evidence="1">
    <location>
        <begin position="221"/>
        <end position="240"/>
    </location>
</feature>
<organism evidence="2 3">
    <name type="scientific">Thraustotheca clavata</name>
    <dbReference type="NCBI Taxonomy" id="74557"/>
    <lineage>
        <taxon>Eukaryota</taxon>
        <taxon>Sar</taxon>
        <taxon>Stramenopiles</taxon>
        <taxon>Oomycota</taxon>
        <taxon>Saprolegniomycetes</taxon>
        <taxon>Saprolegniales</taxon>
        <taxon>Achlyaceae</taxon>
        <taxon>Thraustotheca</taxon>
    </lineage>
</organism>
<keyword evidence="3" id="KW-1185">Reference proteome</keyword>
<sequence length="260" mass="29616">MQIYNKHYTNDLDGIYADTKCFGFNSGTSNIQISYSTFDGMSPAAILARIIGGRLPKTDYPSHFLDMIAAGTQASIVITKANGSEATILNFIALLSLVWYRYFFIRISIYLYHTAQWVRKMPRGIEKDPMLYSIVNCSISSVIWTHYRSSMTFIGFLGLIAYHLRASNSSCQWDDSMANIIQDAFYTCKVNIFGSYSSAHEIVRLFSYSWVFYGLVFMDRMPVPFSVLTIFVAEVCYLHLQAPTLFLIHNHLFLYSCGVV</sequence>
<dbReference type="Proteomes" id="UP000243217">
    <property type="component" value="Unassembled WGS sequence"/>
</dbReference>
<comment type="caution">
    <text evidence="2">The sequence shown here is derived from an EMBL/GenBank/DDBJ whole genome shotgun (WGS) entry which is preliminary data.</text>
</comment>
<keyword evidence="1" id="KW-0812">Transmembrane</keyword>
<evidence type="ECO:0000313" key="3">
    <source>
        <dbReference type="Proteomes" id="UP000243217"/>
    </source>
</evidence>
<reference evidence="2 3" key="1">
    <citation type="journal article" date="2014" name="Genome Biol. Evol.">
        <title>The secreted proteins of Achlya hypogyna and Thraustotheca clavata identify the ancestral oomycete secretome and reveal gene acquisitions by horizontal gene transfer.</title>
        <authorList>
            <person name="Misner I."/>
            <person name="Blouin N."/>
            <person name="Leonard G."/>
            <person name="Richards T.A."/>
            <person name="Lane C.E."/>
        </authorList>
    </citation>
    <scope>NUCLEOTIDE SEQUENCE [LARGE SCALE GENOMIC DNA]</scope>
    <source>
        <strain evidence="2 3">ATCC 34112</strain>
    </source>
</reference>
<gene>
    <name evidence="2" type="ORF">THRCLA_08543</name>
</gene>
<evidence type="ECO:0000313" key="2">
    <source>
        <dbReference type="EMBL" id="OQR93133.1"/>
    </source>
</evidence>
<evidence type="ECO:0000256" key="1">
    <source>
        <dbReference type="SAM" id="Phobius"/>
    </source>
</evidence>
<dbReference type="EMBL" id="JNBS01002276">
    <property type="protein sequence ID" value="OQR93133.1"/>
    <property type="molecule type" value="Genomic_DNA"/>
</dbReference>
<feature type="transmembrane region" description="Helical" evidence="1">
    <location>
        <begin position="88"/>
        <end position="109"/>
    </location>
</feature>
<name>A0A1V9Z541_9STRA</name>